<keyword evidence="3" id="KW-0813">Transport</keyword>
<feature type="transmembrane region" description="Helical" evidence="11">
    <location>
        <begin position="208"/>
        <end position="227"/>
    </location>
</feature>
<feature type="transmembrane region" description="Helical" evidence="11">
    <location>
        <begin position="12"/>
        <end position="38"/>
    </location>
</feature>
<dbReference type="Proteomes" id="UP000031036">
    <property type="component" value="Unassembled WGS sequence"/>
</dbReference>
<dbReference type="FunFam" id="3.40.50.300:FF:001370">
    <property type="entry name" value="p-GlycoProtein related"/>
    <property type="match status" value="1"/>
</dbReference>
<evidence type="ECO:0000256" key="5">
    <source>
        <dbReference type="ARBA" id="ARBA00022737"/>
    </source>
</evidence>
<dbReference type="Gene3D" id="1.20.1560.10">
    <property type="entry name" value="ABC transporter type 1, transmembrane domain"/>
    <property type="match status" value="2"/>
</dbReference>
<dbReference type="InterPro" id="IPR003593">
    <property type="entry name" value="AAA+_ATPase"/>
</dbReference>
<evidence type="ECO:0000256" key="6">
    <source>
        <dbReference type="ARBA" id="ARBA00022741"/>
    </source>
</evidence>
<evidence type="ECO:0000256" key="9">
    <source>
        <dbReference type="ARBA" id="ARBA00023136"/>
    </source>
</evidence>
<evidence type="ECO:0000256" key="10">
    <source>
        <dbReference type="ARBA" id="ARBA00023180"/>
    </source>
</evidence>
<dbReference type="GO" id="GO:0016887">
    <property type="term" value="F:ATP hydrolysis activity"/>
    <property type="evidence" value="ECO:0007669"/>
    <property type="project" value="InterPro"/>
</dbReference>
<accession>A0A0B2VTJ5</accession>
<organism evidence="14 15">
    <name type="scientific">Toxocara canis</name>
    <name type="common">Canine roundworm</name>
    <dbReference type="NCBI Taxonomy" id="6265"/>
    <lineage>
        <taxon>Eukaryota</taxon>
        <taxon>Metazoa</taxon>
        <taxon>Ecdysozoa</taxon>
        <taxon>Nematoda</taxon>
        <taxon>Chromadorea</taxon>
        <taxon>Rhabditida</taxon>
        <taxon>Spirurina</taxon>
        <taxon>Ascaridomorpha</taxon>
        <taxon>Ascaridoidea</taxon>
        <taxon>Toxocaridae</taxon>
        <taxon>Toxocara</taxon>
    </lineage>
</organism>
<dbReference type="CDD" id="cd03249">
    <property type="entry name" value="ABC_MTABC3_MDL1_MDL2"/>
    <property type="match status" value="1"/>
</dbReference>
<keyword evidence="9 11" id="KW-0472">Membrane</keyword>
<evidence type="ECO:0000256" key="2">
    <source>
        <dbReference type="ARBA" id="ARBA00007577"/>
    </source>
</evidence>
<proteinExistence type="inferred from homology"/>
<feature type="domain" description="ABC transmembrane type-1" evidence="13">
    <location>
        <begin position="27"/>
        <end position="339"/>
    </location>
</feature>
<keyword evidence="7" id="KW-0067">ATP-binding</keyword>
<evidence type="ECO:0000256" key="1">
    <source>
        <dbReference type="ARBA" id="ARBA00004141"/>
    </source>
</evidence>
<dbReference type="PANTHER" id="PTHR43394">
    <property type="entry name" value="ATP-DEPENDENT PERMEASE MDL1, MITOCHONDRIAL"/>
    <property type="match status" value="1"/>
</dbReference>
<dbReference type="InterPro" id="IPR039421">
    <property type="entry name" value="Type_1_exporter"/>
</dbReference>
<dbReference type="Gene3D" id="3.40.50.300">
    <property type="entry name" value="P-loop containing nucleotide triphosphate hydrolases"/>
    <property type="match status" value="3"/>
</dbReference>
<dbReference type="PROSITE" id="PS50893">
    <property type="entry name" value="ABC_TRANSPORTER_2"/>
    <property type="match status" value="2"/>
</dbReference>
<dbReference type="PROSITE" id="PS00211">
    <property type="entry name" value="ABC_TRANSPORTER_1"/>
    <property type="match status" value="3"/>
</dbReference>
<keyword evidence="10" id="KW-0325">Glycoprotein</keyword>
<evidence type="ECO:0000259" key="13">
    <source>
        <dbReference type="PROSITE" id="PS50929"/>
    </source>
</evidence>
<feature type="transmembrane region" description="Helical" evidence="11">
    <location>
        <begin position="806"/>
        <end position="831"/>
    </location>
</feature>
<dbReference type="GO" id="GO:0005524">
    <property type="term" value="F:ATP binding"/>
    <property type="evidence" value="ECO:0007669"/>
    <property type="project" value="UniProtKB-KW"/>
</dbReference>
<dbReference type="InterPro" id="IPR011527">
    <property type="entry name" value="ABC1_TM_dom"/>
</dbReference>
<keyword evidence="4 11" id="KW-0812">Transmembrane</keyword>
<evidence type="ECO:0000256" key="4">
    <source>
        <dbReference type="ARBA" id="ARBA00022692"/>
    </source>
</evidence>
<comment type="similarity">
    <text evidence="2">Belongs to the ABC transporter superfamily. ABCB family. Multidrug resistance exporter (TC 3.A.1.201) subfamily.</text>
</comment>
<dbReference type="SUPFAM" id="SSF52540">
    <property type="entry name" value="P-loop containing nucleoside triphosphate hydrolases"/>
    <property type="match status" value="3"/>
</dbReference>
<keyword evidence="5" id="KW-0677">Repeat</keyword>
<evidence type="ECO:0000256" key="7">
    <source>
        <dbReference type="ARBA" id="ARBA00022840"/>
    </source>
</evidence>
<reference evidence="14 15" key="1">
    <citation type="submission" date="2014-11" db="EMBL/GenBank/DDBJ databases">
        <title>Genetic blueprint of the zoonotic pathogen Toxocara canis.</title>
        <authorList>
            <person name="Zhu X.-Q."/>
            <person name="Korhonen P.K."/>
            <person name="Cai H."/>
            <person name="Young N.D."/>
            <person name="Nejsum P."/>
            <person name="von Samson-Himmelstjerna G."/>
            <person name="Boag P.R."/>
            <person name="Tan P."/>
            <person name="Li Q."/>
            <person name="Min J."/>
            <person name="Yang Y."/>
            <person name="Wang X."/>
            <person name="Fang X."/>
            <person name="Hall R.S."/>
            <person name="Hofmann A."/>
            <person name="Sternberg P.W."/>
            <person name="Jex A.R."/>
            <person name="Gasser R.B."/>
        </authorList>
    </citation>
    <scope>NUCLEOTIDE SEQUENCE [LARGE SCALE GENOMIC DNA]</scope>
    <source>
        <strain evidence="14">PN_DK_2014</strain>
    </source>
</reference>
<dbReference type="InterPro" id="IPR017871">
    <property type="entry name" value="ABC_transporter-like_CS"/>
</dbReference>
<dbReference type="InterPro" id="IPR036640">
    <property type="entry name" value="ABC1_TM_sf"/>
</dbReference>
<feature type="transmembrane region" description="Helical" evidence="11">
    <location>
        <begin position="322"/>
        <end position="341"/>
    </location>
</feature>
<feature type="domain" description="ABC transporter" evidence="12">
    <location>
        <begin position="384"/>
        <end position="681"/>
    </location>
</feature>
<feature type="transmembrane region" description="Helical" evidence="11">
    <location>
        <begin position="182"/>
        <end position="202"/>
    </location>
</feature>
<protein>
    <submittedName>
        <fullName evidence="14">Multidrug resistance protein pgp-3</fullName>
    </submittedName>
</protein>
<evidence type="ECO:0000256" key="8">
    <source>
        <dbReference type="ARBA" id="ARBA00022989"/>
    </source>
</evidence>
<dbReference type="Pfam" id="PF00664">
    <property type="entry name" value="ABC_membrane"/>
    <property type="match status" value="2"/>
</dbReference>
<feature type="domain" description="ABC transmembrane type-1" evidence="13">
    <location>
        <begin position="808"/>
        <end position="1093"/>
    </location>
</feature>
<evidence type="ECO:0000256" key="3">
    <source>
        <dbReference type="ARBA" id="ARBA00022448"/>
    </source>
</evidence>
<dbReference type="GO" id="GO:0016020">
    <property type="term" value="C:membrane"/>
    <property type="evidence" value="ECO:0007669"/>
    <property type="project" value="UniProtKB-SubCell"/>
</dbReference>
<evidence type="ECO:0000313" key="14">
    <source>
        <dbReference type="EMBL" id="KHN84692.1"/>
    </source>
</evidence>
<feature type="transmembrane region" description="Helical" evidence="11">
    <location>
        <begin position="926"/>
        <end position="944"/>
    </location>
</feature>
<sequence>MGARQKWGAFSVLYSFADAVDIQLMMVGLILALVQAVLPPFVWLVMGDFVSLSIVREEMKINKTLHIEMLQQLDEVSSSNITTSTQLVRQSAIDKQFESSATPVFIAMLSLSIATFIAAFFQRLAWEVSGIRQVFRVKKAYIRKLLHMDVAWLESRHSGQVASMLHDHADSIYQGMADHLPMVIFIFAYLFVSLAVCFYIQWDVTLVMFAALPLLIGTRLIFSRWFCKTRDDEQKLLAKMTNLVQETFSCIRTVIAFAAQKQTINKYERLMIEHNLMTEQRLTASSIYDALAQVLLTEFIFTAALCYGMWRVGDDNPGRLAALAINMLYMCVTSISIGFHLTGASMARQNANEMNEILEEKPNIECHVNRHKESMMRPKGRGNITFTNIRFAYPSRPDIEVLRGVSFSVTSGEHIAIVGPSGSGKSTLTALMLRFYDPISGAVYLDGVNLKRMNPDNLRAQLGLVSQEPVLFDGTISDNIRYGRLDATQTDINDAARKAEAWQFINALPEGMKTRVGDRGMQLSGGQKQRVAIARAVIRNPAIMIFDEATSALDTKHEVEVQKAIDAASQGITTITIAHRGMQLSGGQKQRVAIARAVIRNPAIMIFDEATSALDTKHEVEVQKAIDAASQGITTITIAHRLSTVRNADRIIVLEGGEIVEEGSPEDLLAKTDGKFYRMYNDQKLDSLAVNPPTKTKVSLAAHFSMTPTDFPDPETYRRAWARSSLGAHKRLGKSYSVLSTDREKLTLPVMSKKRSRMDTPFKTNIMEVAMEEKSFDDDTWLPGKDTNFKAVWNLIRSYKTGYTHLGIAIPVTILRGFFFLLVCFEVASVLEIALASSDEMSQQVFITAAVYTALIIIKTMFEAVGRLFIALYGHGFCGHMRSEMFRCILRHGAAYFDEERNTPGRLVHRLISDTASLNRIVGEKLDLLIPAIICSIVSVTIALIINWKLALLCGFQFPAFFLFRLVELRETSKRQRQMVEQEKKAANLATLVLSNMSTIKAYTLQEHFNQIFCDALKPLQKTMKRQSCISSFVFACQFSFTYILIAITLHFGKVMMLSNEITPFDYLRVVLLTQFGANFISQLIASVTDLTKARVAAENILNVINESAVDMNNLSDEGLRPKINGRLMLKNVEFRYPSRPILPVLKNLTFKVRPGESVAIVGPSGSGKSSVFALLQRMYTPTSGEVLIDNYNVKSINPAYLRRVVVSVGQEPTLFSFTLRENIGYGLPEDEATEEKIIKAAKIANIHDFIVSLPQGYDTEVGEFGAQLSGGQKQRIAIARAMIREPRILLLDEATAALDTASEKAVQVALELASKNCTSIHIAHRLSSIRTVDKIIVLVDGEIAEQGTHQELMEEKGLYYEMNQSEI</sequence>
<feature type="transmembrane region" description="Helical" evidence="11">
    <location>
        <begin position="843"/>
        <end position="862"/>
    </location>
</feature>
<evidence type="ECO:0000256" key="11">
    <source>
        <dbReference type="SAM" id="Phobius"/>
    </source>
</evidence>
<dbReference type="PROSITE" id="PS50929">
    <property type="entry name" value="ABC_TM1F"/>
    <property type="match status" value="2"/>
</dbReference>
<dbReference type="FunFam" id="3.40.50.300:FF:000240">
    <property type="entry name" value="ABC transporter B family member 20"/>
    <property type="match status" value="1"/>
</dbReference>
<dbReference type="PANTHER" id="PTHR43394:SF1">
    <property type="entry name" value="ATP-BINDING CASSETTE SUB-FAMILY B MEMBER 10, MITOCHONDRIAL"/>
    <property type="match status" value="1"/>
</dbReference>
<dbReference type="Pfam" id="PF00005">
    <property type="entry name" value="ABC_tran"/>
    <property type="match status" value="3"/>
</dbReference>
<dbReference type="SMART" id="SM00382">
    <property type="entry name" value="AAA"/>
    <property type="match status" value="2"/>
</dbReference>
<keyword evidence="15" id="KW-1185">Reference proteome</keyword>
<evidence type="ECO:0000313" key="15">
    <source>
        <dbReference type="Proteomes" id="UP000031036"/>
    </source>
</evidence>
<feature type="transmembrane region" description="Helical" evidence="11">
    <location>
        <begin position="1030"/>
        <end position="1052"/>
    </location>
</feature>
<comment type="subcellular location">
    <subcellularLocation>
        <location evidence="1">Membrane</location>
        <topology evidence="1">Multi-pass membrane protein</topology>
    </subcellularLocation>
</comment>
<dbReference type="GO" id="GO:0009636">
    <property type="term" value="P:response to toxic substance"/>
    <property type="evidence" value="ECO:0007669"/>
    <property type="project" value="UniProtKB-ARBA"/>
</dbReference>
<dbReference type="InterPro" id="IPR003439">
    <property type="entry name" value="ABC_transporter-like_ATP-bd"/>
</dbReference>
<feature type="transmembrane region" description="Helical" evidence="11">
    <location>
        <begin position="104"/>
        <end position="126"/>
    </location>
</feature>
<dbReference type="STRING" id="6265.A0A0B2VTJ5"/>
<gene>
    <name evidence="14" type="primary">pgp-3</name>
    <name evidence="14" type="ORF">Tcan_11438</name>
</gene>
<feature type="transmembrane region" description="Helical" evidence="11">
    <location>
        <begin position="290"/>
        <end position="310"/>
    </location>
</feature>
<evidence type="ECO:0000259" key="12">
    <source>
        <dbReference type="PROSITE" id="PS50893"/>
    </source>
</evidence>
<feature type="transmembrane region" description="Helical" evidence="11">
    <location>
        <begin position="950"/>
        <end position="967"/>
    </location>
</feature>
<dbReference type="OrthoDB" id="6500128at2759"/>
<keyword evidence="8 11" id="KW-1133">Transmembrane helix</keyword>
<dbReference type="EMBL" id="JPKZ01000906">
    <property type="protein sequence ID" value="KHN84692.1"/>
    <property type="molecule type" value="Genomic_DNA"/>
</dbReference>
<dbReference type="SUPFAM" id="SSF90123">
    <property type="entry name" value="ABC transporter transmembrane region"/>
    <property type="match status" value="2"/>
</dbReference>
<name>A0A0B2VTJ5_TOXCA</name>
<dbReference type="OMA" id="CEGWIGL"/>
<dbReference type="InterPro" id="IPR027417">
    <property type="entry name" value="P-loop_NTPase"/>
</dbReference>
<keyword evidence="6" id="KW-0547">Nucleotide-binding</keyword>
<dbReference type="NCBIfam" id="NF010167">
    <property type="entry name" value="PRK13648.1"/>
    <property type="match status" value="3"/>
</dbReference>
<comment type="caution">
    <text evidence="14">The sequence shown here is derived from an EMBL/GenBank/DDBJ whole genome shotgun (WGS) entry which is preliminary data.</text>
</comment>
<dbReference type="GO" id="GO:0015421">
    <property type="term" value="F:ABC-type oligopeptide transporter activity"/>
    <property type="evidence" value="ECO:0007669"/>
    <property type="project" value="TreeGrafter"/>
</dbReference>
<feature type="domain" description="ABC transporter" evidence="12">
    <location>
        <begin position="1128"/>
        <end position="1366"/>
    </location>
</feature>